<organism evidence="1 2">
    <name type="scientific">Cimex lectularius</name>
    <name type="common">Bed bug</name>
    <name type="synonym">Acanthia lectularia</name>
    <dbReference type="NCBI Taxonomy" id="79782"/>
    <lineage>
        <taxon>Eukaryota</taxon>
        <taxon>Metazoa</taxon>
        <taxon>Ecdysozoa</taxon>
        <taxon>Arthropoda</taxon>
        <taxon>Hexapoda</taxon>
        <taxon>Insecta</taxon>
        <taxon>Pterygota</taxon>
        <taxon>Neoptera</taxon>
        <taxon>Paraneoptera</taxon>
        <taxon>Hemiptera</taxon>
        <taxon>Heteroptera</taxon>
        <taxon>Panheteroptera</taxon>
        <taxon>Cimicomorpha</taxon>
        <taxon>Cimicidae</taxon>
        <taxon>Cimex</taxon>
    </lineage>
</organism>
<dbReference type="KEGG" id="clec:106662083"/>
<dbReference type="AlphaFoldDB" id="A0A8I6R8S4"/>
<proteinExistence type="predicted"/>
<dbReference type="Proteomes" id="UP000494040">
    <property type="component" value="Unassembled WGS sequence"/>
</dbReference>
<dbReference type="GeneID" id="106662083"/>
<accession>A0A8I6R8S4</accession>
<dbReference type="RefSeq" id="XP_014241379.1">
    <property type="nucleotide sequence ID" value="XM_014385893.1"/>
</dbReference>
<evidence type="ECO:0000313" key="2">
    <source>
        <dbReference type="Proteomes" id="UP000494040"/>
    </source>
</evidence>
<evidence type="ECO:0000313" key="1">
    <source>
        <dbReference type="EnsemblMetazoa" id="XP_014241379.1"/>
    </source>
</evidence>
<dbReference type="EnsemblMetazoa" id="XM_014385893.1">
    <property type="protein sequence ID" value="XP_014241379.1"/>
    <property type="gene ID" value="LOC106662083"/>
</dbReference>
<keyword evidence="2" id="KW-1185">Reference proteome</keyword>
<protein>
    <submittedName>
        <fullName evidence="1">Uncharacterized protein</fullName>
    </submittedName>
</protein>
<name>A0A8I6R8S4_CIMLE</name>
<reference evidence="1" key="1">
    <citation type="submission" date="2022-01" db="UniProtKB">
        <authorList>
            <consortium name="EnsemblMetazoa"/>
        </authorList>
    </citation>
    <scope>IDENTIFICATION</scope>
</reference>
<sequence length="209" mass="23993">MVGALCIPKDCASYRKGVECTPKTAKGKDMLLIPCNDNVQTLPHPVVVSLPEIKPIIPNRFAQALYLKYPFLVPKRYPEDNVNTINCARHADHYKTSYSIDYGIKEHIPFLMRSPGMHIPKEKFQLRDPYKPYIHRVYTNEITSGPTFPWSCPPAALNKAEKNHPPSSEYNDNINRMAKLFLKKKVFNKKVCIKMKRQHTLPPFESILG</sequence>